<dbReference type="GO" id="GO:0007165">
    <property type="term" value="P:signal transduction"/>
    <property type="evidence" value="ECO:0007669"/>
    <property type="project" value="InterPro"/>
</dbReference>
<dbReference type="InterPro" id="IPR011029">
    <property type="entry name" value="DEATH-like_dom_sf"/>
</dbReference>
<evidence type="ECO:0000313" key="2">
    <source>
        <dbReference type="EMBL" id="KAJ8047325.1"/>
    </source>
</evidence>
<accession>A0A9Q1HIT7</accession>
<sequence>MTGRLGWAVRLYQDEMYLRDIDPPVMFNLHNLLDSAPGFRNGWKHLAAVIGLSLNEVNKFEAWERRGESPTENMLKQWDYSNVTPTQLYLKLYEMRHAEAMKLIKKYGNLFSGLNIH</sequence>
<proteinExistence type="predicted"/>
<keyword evidence="2" id="KW-0808">Transferase</keyword>
<comment type="caution">
    <text evidence="2">The sequence shown here is derived from an EMBL/GenBank/DDBJ whole genome shotgun (WGS) entry which is preliminary data.</text>
</comment>
<name>A0A9Q1HIT7_HOLLE</name>
<dbReference type="SUPFAM" id="SSF47986">
    <property type="entry name" value="DEATH domain"/>
    <property type="match status" value="1"/>
</dbReference>
<evidence type="ECO:0000313" key="3">
    <source>
        <dbReference type="Proteomes" id="UP001152320"/>
    </source>
</evidence>
<organism evidence="2 3">
    <name type="scientific">Holothuria leucospilota</name>
    <name type="common">Black long sea cucumber</name>
    <name type="synonym">Mertensiothuria leucospilota</name>
    <dbReference type="NCBI Taxonomy" id="206669"/>
    <lineage>
        <taxon>Eukaryota</taxon>
        <taxon>Metazoa</taxon>
        <taxon>Echinodermata</taxon>
        <taxon>Eleutherozoa</taxon>
        <taxon>Echinozoa</taxon>
        <taxon>Holothuroidea</taxon>
        <taxon>Aspidochirotacea</taxon>
        <taxon>Aspidochirotida</taxon>
        <taxon>Holothuriidae</taxon>
        <taxon>Holothuria</taxon>
    </lineage>
</organism>
<dbReference type="GO" id="GO:0016301">
    <property type="term" value="F:kinase activity"/>
    <property type="evidence" value="ECO:0007669"/>
    <property type="project" value="UniProtKB-KW"/>
</dbReference>
<dbReference type="Pfam" id="PF00531">
    <property type="entry name" value="Death"/>
    <property type="match status" value="1"/>
</dbReference>
<keyword evidence="3" id="KW-1185">Reference proteome</keyword>
<evidence type="ECO:0000259" key="1">
    <source>
        <dbReference type="PROSITE" id="PS50017"/>
    </source>
</evidence>
<protein>
    <submittedName>
        <fullName evidence="2">Interleukin-1 receptor-associated kinase 3</fullName>
    </submittedName>
</protein>
<keyword evidence="2" id="KW-0675">Receptor</keyword>
<dbReference type="Gene3D" id="1.10.533.10">
    <property type="entry name" value="Death Domain, Fas"/>
    <property type="match status" value="1"/>
</dbReference>
<dbReference type="Proteomes" id="UP001152320">
    <property type="component" value="Chromosome 2"/>
</dbReference>
<dbReference type="EMBL" id="JAIZAY010000002">
    <property type="protein sequence ID" value="KAJ8047325.1"/>
    <property type="molecule type" value="Genomic_DNA"/>
</dbReference>
<feature type="domain" description="Death" evidence="1">
    <location>
        <begin position="43"/>
        <end position="108"/>
    </location>
</feature>
<keyword evidence="2" id="KW-0418">Kinase</keyword>
<reference evidence="2" key="1">
    <citation type="submission" date="2021-10" db="EMBL/GenBank/DDBJ databases">
        <title>Tropical sea cucumber genome reveals ecological adaptation and Cuvierian tubules defense mechanism.</title>
        <authorList>
            <person name="Chen T."/>
        </authorList>
    </citation>
    <scope>NUCLEOTIDE SEQUENCE</scope>
    <source>
        <strain evidence="2">Nanhai2018</strain>
        <tissue evidence="2">Muscle</tissue>
    </source>
</reference>
<gene>
    <name evidence="2" type="ORF">HOLleu_06300</name>
</gene>
<dbReference type="AlphaFoldDB" id="A0A9Q1HIT7"/>
<dbReference type="PROSITE" id="PS50017">
    <property type="entry name" value="DEATH_DOMAIN"/>
    <property type="match status" value="1"/>
</dbReference>
<dbReference type="InterPro" id="IPR000488">
    <property type="entry name" value="Death_dom"/>
</dbReference>